<dbReference type="Proteomes" id="UP000053097">
    <property type="component" value="Unassembled WGS sequence"/>
</dbReference>
<evidence type="ECO:0000256" key="11">
    <source>
        <dbReference type="ARBA" id="ARBA00023306"/>
    </source>
</evidence>
<keyword evidence="9" id="KW-0804">Transcription</keyword>
<comment type="similarity">
    <text evidence="2">Belongs to the THAP1 family.</text>
</comment>
<proteinExistence type="inferred from homology"/>
<evidence type="ECO:0000256" key="1">
    <source>
        <dbReference type="ARBA" id="ARBA00004642"/>
    </source>
</evidence>
<evidence type="ECO:0000256" key="4">
    <source>
        <dbReference type="ARBA" id="ARBA00022771"/>
    </source>
</evidence>
<evidence type="ECO:0000256" key="2">
    <source>
        <dbReference type="ARBA" id="ARBA00006177"/>
    </source>
</evidence>
<reference evidence="14 15" key="1">
    <citation type="journal article" date="2014" name="Curr. Biol.">
        <title>The genome of the clonal raider ant Cerapachys biroi.</title>
        <authorList>
            <person name="Oxley P.R."/>
            <person name="Ji L."/>
            <person name="Fetter-Pruneda I."/>
            <person name="McKenzie S.K."/>
            <person name="Li C."/>
            <person name="Hu H."/>
            <person name="Zhang G."/>
            <person name="Kronauer D.J."/>
        </authorList>
    </citation>
    <scope>NUCLEOTIDE SEQUENCE [LARGE SCALE GENOMIC DNA]</scope>
</reference>
<keyword evidence="7" id="KW-0175">Coiled coil</keyword>
<dbReference type="PANTHER" id="PTHR46600">
    <property type="entry name" value="THAP DOMAIN-CONTAINING"/>
    <property type="match status" value="1"/>
</dbReference>
<organism evidence="14 15">
    <name type="scientific">Ooceraea biroi</name>
    <name type="common">Clonal raider ant</name>
    <name type="synonym">Cerapachys biroi</name>
    <dbReference type="NCBI Taxonomy" id="2015173"/>
    <lineage>
        <taxon>Eukaryota</taxon>
        <taxon>Metazoa</taxon>
        <taxon>Ecdysozoa</taxon>
        <taxon>Arthropoda</taxon>
        <taxon>Hexapoda</taxon>
        <taxon>Insecta</taxon>
        <taxon>Pterygota</taxon>
        <taxon>Neoptera</taxon>
        <taxon>Endopterygota</taxon>
        <taxon>Hymenoptera</taxon>
        <taxon>Apocrita</taxon>
        <taxon>Aculeata</taxon>
        <taxon>Formicoidea</taxon>
        <taxon>Formicidae</taxon>
        <taxon>Dorylinae</taxon>
        <taxon>Ooceraea</taxon>
    </lineage>
</organism>
<dbReference type="InterPro" id="IPR026516">
    <property type="entry name" value="THAP1/10"/>
</dbReference>
<keyword evidence="5" id="KW-0862">Zinc</keyword>
<dbReference type="OrthoDB" id="7698091at2759"/>
<evidence type="ECO:0000313" key="14">
    <source>
        <dbReference type="EMBL" id="EZA53702.1"/>
    </source>
</evidence>
<dbReference type="GO" id="GO:0005654">
    <property type="term" value="C:nucleoplasm"/>
    <property type="evidence" value="ECO:0007669"/>
    <property type="project" value="UniProtKB-SubCell"/>
</dbReference>
<dbReference type="SMART" id="SM00692">
    <property type="entry name" value="DM3"/>
    <property type="match status" value="1"/>
</dbReference>
<evidence type="ECO:0000313" key="15">
    <source>
        <dbReference type="Proteomes" id="UP000053097"/>
    </source>
</evidence>
<evidence type="ECO:0000259" key="13">
    <source>
        <dbReference type="PROSITE" id="PS50950"/>
    </source>
</evidence>
<dbReference type="SMART" id="SM00980">
    <property type="entry name" value="THAP"/>
    <property type="match status" value="1"/>
</dbReference>
<evidence type="ECO:0000256" key="7">
    <source>
        <dbReference type="ARBA" id="ARBA00023054"/>
    </source>
</evidence>
<accession>A0A026WCB2</accession>
<dbReference type="AlphaFoldDB" id="A0A026WCB2"/>
<keyword evidence="4 12" id="KW-0863">Zinc-finger</keyword>
<evidence type="ECO:0000256" key="5">
    <source>
        <dbReference type="ARBA" id="ARBA00022833"/>
    </source>
</evidence>
<dbReference type="InterPro" id="IPR006612">
    <property type="entry name" value="THAP_Znf"/>
</dbReference>
<evidence type="ECO:0000256" key="3">
    <source>
        <dbReference type="ARBA" id="ARBA00022723"/>
    </source>
</evidence>
<dbReference type="PANTHER" id="PTHR46600:SF1">
    <property type="entry name" value="THAP DOMAIN-CONTAINING PROTEIN 1"/>
    <property type="match status" value="1"/>
</dbReference>
<keyword evidence="3" id="KW-0479">Metal-binding</keyword>
<comment type="subcellular location">
    <subcellularLocation>
        <location evidence="1">Nucleus</location>
        <location evidence="1">Nucleoplasm</location>
    </subcellularLocation>
</comment>
<name>A0A026WCB2_OOCBI</name>
<dbReference type="SUPFAM" id="SSF57716">
    <property type="entry name" value="Glucocorticoid receptor-like (DNA-binding domain)"/>
    <property type="match status" value="1"/>
</dbReference>
<evidence type="ECO:0000256" key="12">
    <source>
        <dbReference type="PROSITE-ProRule" id="PRU00309"/>
    </source>
</evidence>
<feature type="domain" description="THAP-type" evidence="13">
    <location>
        <begin position="1"/>
        <end position="79"/>
    </location>
</feature>
<keyword evidence="15" id="KW-1185">Reference proteome</keyword>
<dbReference type="PROSITE" id="PS50950">
    <property type="entry name" value="ZF_THAP"/>
    <property type="match status" value="1"/>
</dbReference>
<evidence type="ECO:0000256" key="6">
    <source>
        <dbReference type="ARBA" id="ARBA00023015"/>
    </source>
</evidence>
<evidence type="ECO:0000256" key="10">
    <source>
        <dbReference type="ARBA" id="ARBA00023242"/>
    </source>
</evidence>
<dbReference type="GO" id="GO:0043565">
    <property type="term" value="F:sequence-specific DNA binding"/>
    <property type="evidence" value="ECO:0007669"/>
    <property type="project" value="InterPro"/>
</dbReference>
<evidence type="ECO:0000256" key="8">
    <source>
        <dbReference type="ARBA" id="ARBA00023125"/>
    </source>
</evidence>
<dbReference type="GO" id="GO:0008270">
    <property type="term" value="F:zinc ion binding"/>
    <property type="evidence" value="ECO:0007669"/>
    <property type="project" value="UniProtKB-KW"/>
</dbReference>
<protein>
    <submittedName>
        <fullName evidence="14">THAP domain-containing protein</fullName>
    </submittedName>
</protein>
<evidence type="ECO:0000256" key="9">
    <source>
        <dbReference type="ARBA" id="ARBA00023163"/>
    </source>
</evidence>
<keyword evidence="8 12" id="KW-0238">DNA-binding</keyword>
<keyword evidence="10" id="KW-0539">Nucleus</keyword>
<dbReference type="EMBL" id="KK107274">
    <property type="protein sequence ID" value="EZA53702.1"/>
    <property type="molecule type" value="Genomic_DNA"/>
</dbReference>
<sequence>MTGCDAKECRNTSRKGVKMCMFPRDPEQRAKWVINVGRKDWFPKKHSALCEYHFTHDAFETIRVDGTKKLKRHAVPTIFGELVTQVPSKRAKWKTGDTQCRSEETNAAAAQCMQKTSLVPKCEGQQQIGQEMSSINKVVKKVDICKGRTVSLLKPLNFIEKRIEENRDCQETNTSAVTTTVNICAEENSSEKEVGDASLKEKTCSSNSKVAELIANCTKCKTVIQQYQKSEISKIKMKRTFKQKEMAYKRRIKALEEKVRINELIKNGLQQLLVFLK</sequence>
<dbReference type="Pfam" id="PF05485">
    <property type="entry name" value="THAP"/>
    <property type="match status" value="1"/>
</dbReference>
<keyword evidence="11" id="KW-0131">Cell cycle</keyword>
<gene>
    <name evidence="14" type="ORF">X777_06809</name>
</gene>
<keyword evidence="6" id="KW-0805">Transcription regulation</keyword>